<accession>A0A9Q8SAK1</accession>
<dbReference type="GeneID" id="73334285"/>
<sequence>MQQRYAATPSPAPSSGKAQLSGAATHHFLQLFDFRSRPTEYAPLLYLYKASISKLKKTTIRTKARAQPTRLHKQLHTSTKTYIPSRRSLYDGDFEDSTFQFEIAATRQPQWQHSSWRIAHCIGTQAHHLNPPNTFEFPRGLVNPALPPISPAEIDEFAHACPPPSLACRCRSQSRLQTPSQLTTVVRRKPILDRPYEVRIWTCRGGHSSREQMLGNREDQALGRRQEDAHARDTSFLQLQGSAARVVFTNPCRNYDECQRRIPSLELSSLQTHISPLASFFLFDWPTALNDHGQVRTDFALTPQLVESLIPPHATRRPMRRQKSPSRKSSIEPPTLGALRGACLCAMGPAERILKSLNMRPSAVYGVGGNVDSHSSRTLDAADKKSTIHIPGLPGVEFRPWSFLPFGFSCCSSAYQPATSLASL</sequence>
<dbReference type="AlphaFoldDB" id="A0A9Q8SAK1"/>
<keyword evidence="3" id="KW-1185">Reference proteome</keyword>
<evidence type="ECO:0000313" key="2">
    <source>
        <dbReference type="EMBL" id="UQC73578.1"/>
    </source>
</evidence>
<feature type="region of interest" description="Disordered" evidence="1">
    <location>
        <begin position="312"/>
        <end position="333"/>
    </location>
</feature>
<feature type="compositionally biased region" description="Basic residues" evidence="1">
    <location>
        <begin position="314"/>
        <end position="326"/>
    </location>
</feature>
<organism evidence="2 3">
    <name type="scientific">Colletotrichum lupini</name>
    <dbReference type="NCBI Taxonomy" id="145971"/>
    <lineage>
        <taxon>Eukaryota</taxon>
        <taxon>Fungi</taxon>
        <taxon>Dikarya</taxon>
        <taxon>Ascomycota</taxon>
        <taxon>Pezizomycotina</taxon>
        <taxon>Sordariomycetes</taxon>
        <taxon>Hypocreomycetidae</taxon>
        <taxon>Glomerellales</taxon>
        <taxon>Glomerellaceae</taxon>
        <taxon>Colletotrichum</taxon>
        <taxon>Colletotrichum acutatum species complex</taxon>
    </lineage>
</organism>
<reference evidence="2" key="1">
    <citation type="journal article" date="2021" name="Mol. Plant Microbe Interact.">
        <title>Complete Genome Sequence of the Plant-Pathogenic Fungus Colletotrichum lupini.</title>
        <authorList>
            <person name="Baroncelli R."/>
            <person name="Pensec F."/>
            <person name="Da Lio D."/>
            <person name="Boufleur T."/>
            <person name="Vicente I."/>
            <person name="Sarrocco S."/>
            <person name="Picot A."/>
            <person name="Baraldi E."/>
            <person name="Sukno S."/>
            <person name="Thon M."/>
            <person name="Le Floch G."/>
        </authorList>
    </citation>
    <scope>NUCLEOTIDE SEQUENCE</scope>
    <source>
        <strain evidence="2">IMI 504893</strain>
    </source>
</reference>
<gene>
    <name evidence="2" type="ORF">CLUP02_00223</name>
</gene>
<name>A0A9Q8SAK1_9PEZI</name>
<evidence type="ECO:0000256" key="1">
    <source>
        <dbReference type="SAM" id="MobiDB-lite"/>
    </source>
</evidence>
<evidence type="ECO:0000313" key="3">
    <source>
        <dbReference type="Proteomes" id="UP000830671"/>
    </source>
</evidence>
<proteinExistence type="predicted"/>
<dbReference type="KEGG" id="clup:CLUP02_00223"/>
<dbReference type="RefSeq" id="XP_049135232.1">
    <property type="nucleotide sequence ID" value="XM_049279275.1"/>
</dbReference>
<dbReference type="Proteomes" id="UP000830671">
    <property type="component" value="Chromosome 1"/>
</dbReference>
<protein>
    <submittedName>
        <fullName evidence="2">Uncharacterized protein</fullName>
    </submittedName>
</protein>
<dbReference type="EMBL" id="CP019471">
    <property type="protein sequence ID" value="UQC73578.1"/>
    <property type="molecule type" value="Genomic_DNA"/>
</dbReference>